<comment type="pathway">
    <text evidence="2 12">Amino-acid biosynthesis; L-lysine biosynthesis via DAP pathway; (S)-tetrahydrodipicolinate from L-aspartate: step 3/4.</text>
</comment>
<comment type="subcellular location">
    <subcellularLocation>
        <location evidence="12">Cytoplasm</location>
    </subcellularLocation>
</comment>
<keyword evidence="9 12" id="KW-0456">Lyase</keyword>
<keyword evidence="6 12" id="KW-0028">Amino-acid biosynthesis</keyword>
<dbReference type="HAMAP" id="MF_00418">
    <property type="entry name" value="DapA"/>
    <property type="match status" value="1"/>
</dbReference>
<dbReference type="EC" id="4.3.3.7" evidence="4 12"/>
<feature type="site" description="Part of a proton relay during catalysis" evidence="12">
    <location>
        <position position="118"/>
    </location>
</feature>
<feature type="site" description="Part of a proton relay during catalysis" evidence="12">
    <location>
        <position position="55"/>
    </location>
</feature>
<evidence type="ECO:0000256" key="6">
    <source>
        <dbReference type="ARBA" id="ARBA00022605"/>
    </source>
</evidence>
<evidence type="ECO:0000313" key="15">
    <source>
        <dbReference type="Proteomes" id="UP001059617"/>
    </source>
</evidence>
<accession>A0ABY5W4L0</accession>
<dbReference type="InterPro" id="IPR005263">
    <property type="entry name" value="DapA"/>
</dbReference>
<dbReference type="RefSeq" id="WP_259862030.1">
    <property type="nucleotide sequence ID" value="NZ_BAAAST010000117.1"/>
</dbReference>
<gene>
    <name evidence="12 14" type="primary">dapA</name>
    <name evidence="14" type="ORF">Dfulv_08160</name>
</gene>
<dbReference type="NCBIfam" id="TIGR00674">
    <property type="entry name" value="dapA"/>
    <property type="match status" value="1"/>
</dbReference>
<feature type="binding site" evidence="12">
    <location>
        <position position="212"/>
    </location>
    <ligand>
        <name>pyruvate</name>
        <dbReference type="ChEBI" id="CHEBI:15361"/>
    </ligand>
</feature>
<dbReference type="GO" id="GO:0008840">
    <property type="term" value="F:4-hydroxy-tetrahydrodipicolinate synthase activity"/>
    <property type="evidence" value="ECO:0007669"/>
    <property type="project" value="UniProtKB-EC"/>
</dbReference>
<dbReference type="EMBL" id="CP073720">
    <property type="protein sequence ID" value="UWP84199.1"/>
    <property type="molecule type" value="Genomic_DNA"/>
</dbReference>
<dbReference type="InterPro" id="IPR002220">
    <property type="entry name" value="DapA-like"/>
</dbReference>
<evidence type="ECO:0000256" key="5">
    <source>
        <dbReference type="ARBA" id="ARBA00022490"/>
    </source>
</evidence>
<dbReference type="PIRSF" id="PIRSF001365">
    <property type="entry name" value="DHDPS"/>
    <property type="match status" value="1"/>
</dbReference>
<organism evidence="14 15">
    <name type="scientific">Dactylosporangium fulvum</name>
    <dbReference type="NCBI Taxonomy" id="53359"/>
    <lineage>
        <taxon>Bacteria</taxon>
        <taxon>Bacillati</taxon>
        <taxon>Actinomycetota</taxon>
        <taxon>Actinomycetes</taxon>
        <taxon>Micromonosporales</taxon>
        <taxon>Micromonosporaceae</taxon>
        <taxon>Dactylosporangium</taxon>
    </lineage>
</organism>
<dbReference type="Gene3D" id="3.20.20.70">
    <property type="entry name" value="Aldolase class I"/>
    <property type="match status" value="1"/>
</dbReference>
<evidence type="ECO:0000256" key="12">
    <source>
        <dbReference type="HAMAP-Rule" id="MF_00418"/>
    </source>
</evidence>
<feature type="binding site" evidence="12">
    <location>
        <position position="56"/>
    </location>
    <ligand>
        <name>pyruvate</name>
        <dbReference type="ChEBI" id="CHEBI:15361"/>
    </ligand>
</feature>
<dbReference type="SUPFAM" id="SSF51569">
    <property type="entry name" value="Aldolase"/>
    <property type="match status" value="1"/>
</dbReference>
<keyword evidence="7 12" id="KW-0220">Diaminopimelate biosynthesis</keyword>
<dbReference type="CDD" id="cd00950">
    <property type="entry name" value="DHDPS"/>
    <property type="match status" value="1"/>
</dbReference>
<comment type="subunit">
    <text evidence="12">Homotetramer; dimer of dimers.</text>
</comment>
<dbReference type="SMART" id="SM01130">
    <property type="entry name" value="DHDPS"/>
    <property type="match status" value="1"/>
</dbReference>
<evidence type="ECO:0000256" key="7">
    <source>
        <dbReference type="ARBA" id="ARBA00022915"/>
    </source>
</evidence>
<name>A0ABY5W4L0_9ACTN</name>
<evidence type="ECO:0000256" key="4">
    <source>
        <dbReference type="ARBA" id="ARBA00012086"/>
    </source>
</evidence>
<dbReference type="InterPro" id="IPR013785">
    <property type="entry name" value="Aldolase_TIM"/>
</dbReference>
<dbReference type="InterPro" id="IPR020625">
    <property type="entry name" value="Schiff_base-form_aldolases_AS"/>
</dbReference>
<dbReference type="PROSITE" id="PS00666">
    <property type="entry name" value="DHDPS_2"/>
    <property type="match status" value="1"/>
</dbReference>
<dbReference type="PANTHER" id="PTHR12128:SF66">
    <property type="entry name" value="4-HYDROXY-2-OXOGLUTARATE ALDOLASE, MITOCHONDRIAL"/>
    <property type="match status" value="1"/>
</dbReference>
<dbReference type="InterPro" id="IPR020624">
    <property type="entry name" value="Schiff_base-form_aldolases_CS"/>
</dbReference>
<feature type="active site" description="Proton donor/acceptor" evidence="12">
    <location>
        <position position="144"/>
    </location>
</feature>
<evidence type="ECO:0000256" key="13">
    <source>
        <dbReference type="PIRNR" id="PIRNR001365"/>
    </source>
</evidence>
<reference evidence="14" key="1">
    <citation type="submission" date="2021-04" db="EMBL/GenBank/DDBJ databases">
        <authorList>
            <person name="Hartkoorn R.C."/>
            <person name="Beaudoing E."/>
            <person name="Hot D."/>
        </authorList>
    </citation>
    <scope>NUCLEOTIDE SEQUENCE</scope>
    <source>
        <strain evidence="14">NRRL B-16292</strain>
    </source>
</reference>
<keyword evidence="15" id="KW-1185">Reference proteome</keyword>
<evidence type="ECO:0000256" key="3">
    <source>
        <dbReference type="ARBA" id="ARBA00007592"/>
    </source>
</evidence>
<evidence type="ECO:0000256" key="9">
    <source>
        <dbReference type="ARBA" id="ARBA00023239"/>
    </source>
</evidence>
<comment type="catalytic activity">
    <reaction evidence="11 12">
        <text>L-aspartate 4-semialdehyde + pyruvate = (2S,4S)-4-hydroxy-2,3,4,5-tetrahydrodipicolinate + H2O + H(+)</text>
        <dbReference type="Rhea" id="RHEA:34171"/>
        <dbReference type="ChEBI" id="CHEBI:15361"/>
        <dbReference type="ChEBI" id="CHEBI:15377"/>
        <dbReference type="ChEBI" id="CHEBI:15378"/>
        <dbReference type="ChEBI" id="CHEBI:67139"/>
        <dbReference type="ChEBI" id="CHEBI:537519"/>
        <dbReference type="EC" id="4.3.3.7"/>
    </reaction>
</comment>
<dbReference type="PRINTS" id="PR00146">
    <property type="entry name" value="DHPICSNTHASE"/>
</dbReference>
<dbReference type="PROSITE" id="PS00665">
    <property type="entry name" value="DHDPS_1"/>
    <property type="match status" value="1"/>
</dbReference>
<evidence type="ECO:0000256" key="8">
    <source>
        <dbReference type="ARBA" id="ARBA00023154"/>
    </source>
</evidence>
<protein>
    <recommendedName>
        <fullName evidence="4 12">4-hydroxy-tetrahydrodipicolinate synthase</fullName>
        <shortName evidence="12">HTPA synthase</shortName>
        <ecNumber evidence="4 12">4.3.3.7</ecNumber>
    </recommendedName>
</protein>
<evidence type="ECO:0000256" key="2">
    <source>
        <dbReference type="ARBA" id="ARBA00005120"/>
    </source>
</evidence>
<comment type="function">
    <text evidence="1 12">Catalyzes the condensation of (S)-aspartate-beta-semialdehyde [(S)-ASA] and pyruvate to 4-hydroxy-tetrahydrodipicolinate (HTPA).</text>
</comment>
<comment type="caution">
    <text evidence="12">Was originally thought to be a dihydrodipicolinate synthase (DHDPS), catalyzing the condensation of (S)-aspartate-beta-semialdehyde [(S)-ASA] and pyruvate to dihydrodipicolinate (DHDP). However, it was shown in E.coli that the product of the enzymatic reaction is not dihydrodipicolinate but in fact (4S)-4-hydroxy-2,3,4,5-tetrahydro-(2S)-dipicolinic acid (HTPA), and that the consecutive dehydration reaction leading to DHDP is not spontaneous but catalyzed by DapB.</text>
</comment>
<sequence>MTRTGSVSGRPFGRLLSAMVTPFRRDGSLDVDGAARLATHLVDEQEHDGLVINGTTGESATTSDAEKDQVLRAVIEAVGDRATVIAGVGTNDTAHTIELARAAEKAGANGLLVVTPYYNKPPQAGILHHFRSVADSSGLPVMVYDIPGRTGVPIETETMCHLAEHERIVAVKDAKGDLGESAWVIKRTDLAYYSGEDKLTLPLVSVGAVGVVGVPTHVFGPETKRMILAYEAGDIATARDLHLKLLPAFCGFFRTQGVILTKAALMLLDLPAGPVRPPLVPANAAELGRLREDCAEAGRTIGTAEQIAHHNELGVPL</sequence>
<evidence type="ECO:0000256" key="10">
    <source>
        <dbReference type="ARBA" id="ARBA00023270"/>
    </source>
</evidence>
<dbReference type="PANTHER" id="PTHR12128">
    <property type="entry name" value="DIHYDRODIPICOLINATE SYNTHASE"/>
    <property type="match status" value="1"/>
</dbReference>
<keyword evidence="10 12" id="KW-0704">Schiff base</keyword>
<evidence type="ECO:0000313" key="14">
    <source>
        <dbReference type="EMBL" id="UWP84199.1"/>
    </source>
</evidence>
<feature type="active site" description="Schiff-base intermediate with substrate" evidence="12">
    <location>
        <position position="172"/>
    </location>
</feature>
<proteinExistence type="inferred from homology"/>
<reference evidence="14" key="2">
    <citation type="submission" date="2022-09" db="EMBL/GenBank/DDBJ databases">
        <title>Biosynthetic gene clusters of Dactylosporangioum fulvum.</title>
        <authorList>
            <person name="Caradec T."/>
        </authorList>
    </citation>
    <scope>NUCLEOTIDE SEQUENCE</scope>
    <source>
        <strain evidence="14">NRRL B-16292</strain>
    </source>
</reference>
<dbReference type="Proteomes" id="UP001059617">
    <property type="component" value="Chromosome"/>
</dbReference>
<keyword evidence="5 12" id="KW-0963">Cytoplasm</keyword>
<evidence type="ECO:0000256" key="1">
    <source>
        <dbReference type="ARBA" id="ARBA00003294"/>
    </source>
</evidence>
<comment type="similarity">
    <text evidence="3 12 13">Belongs to the DapA family.</text>
</comment>
<dbReference type="Pfam" id="PF00701">
    <property type="entry name" value="DHDPS"/>
    <property type="match status" value="1"/>
</dbReference>
<evidence type="ECO:0000256" key="11">
    <source>
        <dbReference type="ARBA" id="ARBA00047836"/>
    </source>
</evidence>
<keyword evidence="8 12" id="KW-0457">Lysine biosynthesis</keyword>